<dbReference type="GO" id="GO:0005975">
    <property type="term" value="P:carbohydrate metabolic process"/>
    <property type="evidence" value="ECO:0007669"/>
    <property type="project" value="InterPro"/>
</dbReference>
<dbReference type="SUPFAM" id="SSF100950">
    <property type="entry name" value="NagB/RpiA/CoA transferase-like"/>
    <property type="match status" value="1"/>
</dbReference>
<dbReference type="RefSeq" id="WP_090086365.1">
    <property type="nucleotide sequence ID" value="NZ_FOMR01000010.1"/>
</dbReference>
<dbReference type="STRING" id="640948.SAMN05216238_11039"/>
<protein>
    <submittedName>
        <fullName evidence="3">Glucosamine-6-phosphate deaminase</fullName>
    </submittedName>
</protein>
<feature type="domain" description="Glucosamine/galactosamine-6-phosphate isomerase" evidence="2">
    <location>
        <begin position="8"/>
        <end position="226"/>
    </location>
</feature>
<dbReference type="GO" id="GO:0004342">
    <property type="term" value="F:glucosamine-6-phosphate deaminase activity"/>
    <property type="evidence" value="ECO:0007669"/>
    <property type="project" value="InterPro"/>
</dbReference>
<dbReference type="GO" id="GO:0006046">
    <property type="term" value="P:N-acetylglucosamine catabolic process"/>
    <property type="evidence" value="ECO:0007669"/>
    <property type="project" value="TreeGrafter"/>
</dbReference>
<dbReference type="Pfam" id="PF01182">
    <property type="entry name" value="Glucosamine_iso"/>
    <property type="match status" value="1"/>
</dbReference>
<dbReference type="InterPro" id="IPR004547">
    <property type="entry name" value="Glucosamine6P_isomerase"/>
</dbReference>
<gene>
    <name evidence="3" type="ORF">SAMN05216238_11039</name>
</gene>
<dbReference type="CDD" id="cd01399">
    <property type="entry name" value="GlcN6P_deaminase"/>
    <property type="match status" value="1"/>
</dbReference>
<accession>A0A1I1YP92</accession>
<dbReference type="GO" id="GO:0019262">
    <property type="term" value="P:N-acetylneuraminate catabolic process"/>
    <property type="evidence" value="ECO:0007669"/>
    <property type="project" value="TreeGrafter"/>
</dbReference>
<dbReference type="InterPro" id="IPR037171">
    <property type="entry name" value="NagB/RpiA_transferase-like"/>
</dbReference>
<dbReference type="GO" id="GO:0042802">
    <property type="term" value="F:identical protein binding"/>
    <property type="evidence" value="ECO:0007669"/>
    <property type="project" value="TreeGrafter"/>
</dbReference>
<proteinExistence type="predicted"/>
<evidence type="ECO:0000256" key="1">
    <source>
        <dbReference type="ARBA" id="ARBA00023277"/>
    </source>
</evidence>
<dbReference type="AlphaFoldDB" id="A0A1I1YP92"/>
<dbReference type="GO" id="GO:0006043">
    <property type="term" value="P:glucosamine catabolic process"/>
    <property type="evidence" value="ECO:0007669"/>
    <property type="project" value="TreeGrafter"/>
</dbReference>
<evidence type="ECO:0000313" key="3">
    <source>
        <dbReference type="EMBL" id="SFE21415.1"/>
    </source>
</evidence>
<dbReference type="InterPro" id="IPR006148">
    <property type="entry name" value="Glc/Gal-6P_isomerase"/>
</dbReference>
<dbReference type="Gene3D" id="3.40.50.1360">
    <property type="match status" value="1"/>
</dbReference>
<dbReference type="EMBL" id="FOMR01000010">
    <property type="protein sequence ID" value="SFE21415.1"/>
    <property type="molecule type" value="Genomic_DNA"/>
</dbReference>
<evidence type="ECO:0000313" key="4">
    <source>
        <dbReference type="Proteomes" id="UP000199474"/>
    </source>
</evidence>
<dbReference type="PANTHER" id="PTHR11280">
    <property type="entry name" value="GLUCOSAMINE-6-PHOSPHATE ISOMERASE"/>
    <property type="match status" value="1"/>
</dbReference>
<name>A0A1I1YP92_9BACI</name>
<keyword evidence="1" id="KW-0119">Carbohydrate metabolism</keyword>
<reference evidence="4" key="1">
    <citation type="submission" date="2016-10" db="EMBL/GenBank/DDBJ databases">
        <authorList>
            <person name="Varghese N."/>
            <person name="Submissions S."/>
        </authorList>
    </citation>
    <scope>NUCLEOTIDE SEQUENCE [LARGE SCALE GENOMIC DNA]</scope>
    <source>
        <strain evidence="4">DSM 22530</strain>
    </source>
</reference>
<dbReference type="Proteomes" id="UP000199474">
    <property type="component" value="Unassembled WGS sequence"/>
</dbReference>
<dbReference type="PANTHER" id="PTHR11280:SF6">
    <property type="entry name" value="GLUCOSAMINE-6-PHOSPHATE ISOMERASE NAGB"/>
    <property type="match status" value="1"/>
</dbReference>
<keyword evidence="4" id="KW-1185">Reference proteome</keyword>
<dbReference type="OrthoDB" id="9791139at2"/>
<organism evidence="3 4">
    <name type="scientific">Lentibacillus persicus</name>
    <dbReference type="NCBI Taxonomy" id="640948"/>
    <lineage>
        <taxon>Bacteria</taxon>
        <taxon>Bacillati</taxon>
        <taxon>Bacillota</taxon>
        <taxon>Bacilli</taxon>
        <taxon>Bacillales</taxon>
        <taxon>Bacillaceae</taxon>
        <taxon>Lentibacillus</taxon>
    </lineage>
</organism>
<evidence type="ECO:0000259" key="2">
    <source>
        <dbReference type="Pfam" id="PF01182"/>
    </source>
</evidence>
<sequence length="241" mass="27304">MDIIKAKDAQELGKKAAELTANYLNDAINKKGQARLLLATGKSQLTTLQELLKQKVEWKHVEVFHLDEYIGLTREHAASFQKYIAERFVDKLELKKAHYISGDEDAEKTIKNLTNEIRTSPVDVALVGIGENSHIAFNDPPADFQTKEAFIRVKLDEVAREQQVKEGWFSSINDVPTEAITMTVYQIMQSEKIISCVPYKSKAKAVKRTLESDLTNEIPATILKRHNNWSLFLDEDSSSLL</sequence>
<dbReference type="GO" id="GO:0005737">
    <property type="term" value="C:cytoplasm"/>
    <property type="evidence" value="ECO:0007669"/>
    <property type="project" value="TreeGrafter"/>
</dbReference>